<comment type="caution">
    <text evidence="3">The sequence shown here is derived from an EMBL/GenBank/DDBJ whole genome shotgun (WGS) entry which is preliminary data.</text>
</comment>
<dbReference type="EMBL" id="JBHMCE010000012">
    <property type="protein sequence ID" value="MFB9532065.1"/>
    <property type="molecule type" value="Genomic_DNA"/>
</dbReference>
<proteinExistence type="predicted"/>
<keyword evidence="4" id="KW-1185">Reference proteome</keyword>
<sequence length="329" mass="35646">MSPDDLDDRFNALVSQVETEQRRPKTTARPSRRRITVAAVAVAAVAVVAVLIAAGGTVAGRLPDLLAAVEAALPTLGPVPEETEPVAGSPEEVGPFEGSKAESYPNGAAGLVMPPAKAMHGLSKKDVATALKRVKALMAASHLDVPTLMGGRPKAFADLLPPEERAWFRKNLDRTRGFAAKDDFNTRAWVHSFAPKTAELATPVVKVKGKTTLGRYSDDGRTGVKISMSYVFVYAVQRPGQPWTRHRVVSHHVGEAHVYREDGELVVWVYTWNTGGVTPARCDVDDSFVHPFYPDSPRDKVAERATEHAGDPYDLTPEDNEECTISSET</sequence>
<feature type="region of interest" description="Disordered" evidence="1">
    <location>
        <begin position="77"/>
        <end position="100"/>
    </location>
</feature>
<feature type="region of interest" description="Disordered" evidence="1">
    <location>
        <begin position="296"/>
        <end position="329"/>
    </location>
</feature>
<evidence type="ECO:0000256" key="2">
    <source>
        <dbReference type="SAM" id="Phobius"/>
    </source>
</evidence>
<keyword evidence="2" id="KW-1133">Transmembrane helix</keyword>
<gene>
    <name evidence="3" type="ORF">ACFFRN_36135</name>
</gene>
<dbReference type="RefSeq" id="WP_346131199.1">
    <property type="nucleotide sequence ID" value="NZ_BAAAXC010000015.1"/>
</dbReference>
<evidence type="ECO:0000256" key="1">
    <source>
        <dbReference type="SAM" id="MobiDB-lite"/>
    </source>
</evidence>
<evidence type="ECO:0000313" key="3">
    <source>
        <dbReference type="EMBL" id="MFB9532065.1"/>
    </source>
</evidence>
<keyword evidence="2" id="KW-0812">Transmembrane</keyword>
<protein>
    <submittedName>
        <fullName evidence="3">Uncharacterized protein</fullName>
    </submittedName>
</protein>
<organism evidence="3 4">
    <name type="scientific">Nonomuraea roseola</name>
    <dbReference type="NCBI Taxonomy" id="46179"/>
    <lineage>
        <taxon>Bacteria</taxon>
        <taxon>Bacillati</taxon>
        <taxon>Actinomycetota</taxon>
        <taxon>Actinomycetes</taxon>
        <taxon>Streptosporangiales</taxon>
        <taxon>Streptosporangiaceae</taxon>
        <taxon>Nonomuraea</taxon>
    </lineage>
</organism>
<reference evidence="3 4" key="1">
    <citation type="submission" date="2024-09" db="EMBL/GenBank/DDBJ databases">
        <authorList>
            <person name="Sun Q."/>
            <person name="Mori K."/>
        </authorList>
    </citation>
    <scope>NUCLEOTIDE SEQUENCE [LARGE SCALE GENOMIC DNA]</scope>
    <source>
        <strain evidence="3 4">JCM 3323</strain>
    </source>
</reference>
<feature type="transmembrane region" description="Helical" evidence="2">
    <location>
        <begin position="35"/>
        <end position="56"/>
    </location>
</feature>
<dbReference type="Proteomes" id="UP001589646">
    <property type="component" value="Unassembled WGS sequence"/>
</dbReference>
<evidence type="ECO:0000313" key="4">
    <source>
        <dbReference type="Proteomes" id="UP001589646"/>
    </source>
</evidence>
<name>A0ABV5Q9C1_9ACTN</name>
<accession>A0ABV5Q9C1</accession>
<keyword evidence="2" id="KW-0472">Membrane</keyword>
<feature type="compositionally biased region" description="Basic and acidic residues" evidence="1">
    <location>
        <begin position="296"/>
        <end position="311"/>
    </location>
</feature>